<evidence type="ECO:0000256" key="7">
    <source>
        <dbReference type="SAM" id="Phobius"/>
    </source>
</evidence>
<comment type="caution">
    <text evidence="9">The sequence shown here is derived from an EMBL/GenBank/DDBJ whole genome shotgun (WGS) entry which is preliminary data.</text>
</comment>
<dbReference type="InterPro" id="IPR052159">
    <property type="entry name" value="Competence_DNA_uptake"/>
</dbReference>
<proteinExistence type="predicted"/>
<accession>A0A261FGW0</accession>
<feature type="transmembrane region" description="Helical" evidence="7">
    <location>
        <begin position="557"/>
        <end position="576"/>
    </location>
</feature>
<comment type="subcellular location">
    <subcellularLocation>
        <location evidence="1">Cell membrane</location>
        <topology evidence="1">Multi-pass membrane protein</topology>
    </subcellularLocation>
</comment>
<sequence>MNDDAMNDGAMSSVMMHGVMTDDDGNGNGNATRARRGGTGGNRKGCNAVNASPRRLLHALVGMDWMLREQGSRDWRLLPAALTMWASSLAAHLAFERWMAVGQSEGDVAFAGGSGLSGGSDAGGVADDVVGSVVSGAAQVGASPVSDAVEESFAHLPTCIGVVVPAVAVLSIALTLIWFGFRRNIRWTGTVAVCLAVACAGGITAIASDTVAWHDPASAWARERGTYTRVWGMVVAPVVASDQRAYDCQVDVRLHGVIAADDSASGMRRSAANARLYAGRRHCAALHRGASYRLGGTLEVAEYGGMPLWLLVEGGDAVVEVSGPPLHRAVVEHMQQAFFQVTERLSDQGRILVPGLTMGVLGQDYVDLVTMASDDDVGSPDDAVQDDFVRDNSAQNGAAQDDSSRSGNPTPLNDTYANTLEDRFRHSGIMHLMAVSGGHFVLLADMVRRLCKRWLIHRYISAGLIAFAYVVLALVVFPGDSVTRALVMGLMGAAAHAVGRRTQPLSALCWTVIGALTLDPDMSRSYGFALSSAAVLGIVLFAGPLGEVLGHVLPEAMAQMVAMTVGAQLFTLPIQILMEPELPLLSVPANLLVSPFVGFATITGLMALACAWCLPWLAGALAWVASLGTLVMERVAMWLGGGAWAVMPWPDGVPGAMLMLLTELCLAMLAIAIVRCVRRIRIPDPGLPGRRFGSARRVRLALWWRQTRDLLHPSSKD</sequence>
<dbReference type="NCBIfam" id="TIGR00360">
    <property type="entry name" value="ComEC_N-term"/>
    <property type="match status" value="1"/>
</dbReference>
<dbReference type="EMBL" id="MWWW01000022">
    <property type="protein sequence ID" value="OZG58203.1"/>
    <property type="molecule type" value="Genomic_DNA"/>
</dbReference>
<evidence type="ECO:0000256" key="5">
    <source>
        <dbReference type="ARBA" id="ARBA00023136"/>
    </source>
</evidence>
<feature type="transmembrane region" description="Helical" evidence="7">
    <location>
        <begin position="653"/>
        <end position="674"/>
    </location>
</feature>
<feature type="region of interest" description="Disordered" evidence="6">
    <location>
        <begin position="394"/>
        <end position="414"/>
    </location>
</feature>
<keyword evidence="2" id="KW-1003">Cell membrane</keyword>
<keyword evidence="4 7" id="KW-1133">Transmembrane helix</keyword>
<feature type="transmembrane region" description="Helical" evidence="7">
    <location>
        <begin position="187"/>
        <end position="207"/>
    </location>
</feature>
<feature type="transmembrane region" description="Helical" evidence="7">
    <location>
        <begin position="596"/>
        <end position="614"/>
    </location>
</feature>
<dbReference type="Proteomes" id="UP000216871">
    <property type="component" value="Unassembled WGS sequence"/>
</dbReference>
<name>A0A261FGW0_9BIFI</name>
<dbReference type="GO" id="GO:0005886">
    <property type="term" value="C:plasma membrane"/>
    <property type="evidence" value="ECO:0007669"/>
    <property type="project" value="UniProtKB-SubCell"/>
</dbReference>
<feature type="compositionally biased region" description="Polar residues" evidence="6">
    <location>
        <begin position="405"/>
        <end position="414"/>
    </location>
</feature>
<evidence type="ECO:0000313" key="9">
    <source>
        <dbReference type="EMBL" id="OZG58203.1"/>
    </source>
</evidence>
<dbReference type="PANTHER" id="PTHR30619:SF7">
    <property type="entry name" value="BETA-LACTAMASE DOMAIN PROTEIN"/>
    <property type="match status" value="1"/>
</dbReference>
<evidence type="ECO:0000259" key="8">
    <source>
        <dbReference type="Pfam" id="PF03772"/>
    </source>
</evidence>
<evidence type="ECO:0000256" key="6">
    <source>
        <dbReference type="SAM" id="MobiDB-lite"/>
    </source>
</evidence>
<keyword evidence="10" id="KW-1185">Reference proteome</keyword>
<dbReference type="InterPro" id="IPR004477">
    <property type="entry name" value="ComEC_N"/>
</dbReference>
<feature type="transmembrane region" description="Helical" evidence="7">
    <location>
        <begin position="621"/>
        <end position="647"/>
    </location>
</feature>
<protein>
    <submittedName>
        <fullName evidence="9">ComA protein</fullName>
    </submittedName>
</protein>
<dbReference type="AlphaFoldDB" id="A0A261FGW0"/>
<feature type="transmembrane region" description="Helical" evidence="7">
    <location>
        <begin position="526"/>
        <end position="545"/>
    </location>
</feature>
<reference evidence="9 10" key="1">
    <citation type="journal article" date="2017" name="BMC Genomics">
        <title>Comparative genomic and phylogenomic analyses of the Bifidobacteriaceae family.</title>
        <authorList>
            <person name="Lugli G.A."/>
            <person name="Milani C."/>
            <person name="Turroni F."/>
            <person name="Duranti S."/>
            <person name="Mancabelli L."/>
            <person name="Mangifesta M."/>
            <person name="Ferrario C."/>
            <person name="Modesto M."/>
            <person name="Mattarelli P."/>
            <person name="Jiri K."/>
            <person name="van Sinderen D."/>
            <person name="Ventura M."/>
        </authorList>
    </citation>
    <scope>NUCLEOTIDE SEQUENCE [LARGE SCALE GENOMIC DNA]</scope>
    <source>
        <strain evidence="9 10">DSM 100196</strain>
    </source>
</reference>
<evidence type="ECO:0000256" key="3">
    <source>
        <dbReference type="ARBA" id="ARBA00022692"/>
    </source>
</evidence>
<feature type="transmembrane region" description="Helical" evidence="7">
    <location>
        <begin position="153"/>
        <end position="180"/>
    </location>
</feature>
<organism evidence="9 10">
    <name type="scientific">Bifidobacterium myosotis</name>
    <dbReference type="NCBI Taxonomy" id="1630166"/>
    <lineage>
        <taxon>Bacteria</taxon>
        <taxon>Bacillati</taxon>
        <taxon>Actinomycetota</taxon>
        <taxon>Actinomycetes</taxon>
        <taxon>Bifidobacteriales</taxon>
        <taxon>Bifidobacteriaceae</taxon>
        <taxon>Bifidobacterium</taxon>
    </lineage>
</organism>
<evidence type="ECO:0000256" key="4">
    <source>
        <dbReference type="ARBA" id="ARBA00022989"/>
    </source>
</evidence>
<feature type="domain" description="ComEC/Rec2-related protein" evidence="8">
    <location>
        <begin position="418"/>
        <end position="671"/>
    </location>
</feature>
<evidence type="ECO:0000313" key="10">
    <source>
        <dbReference type="Proteomes" id="UP000216871"/>
    </source>
</evidence>
<feature type="region of interest" description="Disordered" evidence="6">
    <location>
        <begin position="22"/>
        <end position="47"/>
    </location>
</feature>
<dbReference type="PANTHER" id="PTHR30619">
    <property type="entry name" value="DNA INTERNALIZATION/COMPETENCE PROTEIN COMEC/REC2"/>
    <property type="match status" value="1"/>
</dbReference>
<evidence type="ECO:0000256" key="2">
    <source>
        <dbReference type="ARBA" id="ARBA00022475"/>
    </source>
</evidence>
<keyword evidence="3 7" id="KW-0812">Transmembrane</keyword>
<keyword evidence="5 7" id="KW-0472">Membrane</keyword>
<feature type="transmembrane region" description="Helical" evidence="7">
    <location>
        <begin position="459"/>
        <end position="479"/>
    </location>
</feature>
<gene>
    <name evidence="9" type="ORF">BMYO_1726</name>
</gene>
<dbReference type="Pfam" id="PF03772">
    <property type="entry name" value="Competence"/>
    <property type="match status" value="1"/>
</dbReference>
<evidence type="ECO:0000256" key="1">
    <source>
        <dbReference type="ARBA" id="ARBA00004651"/>
    </source>
</evidence>